<comment type="subcellular location">
    <subcellularLocation>
        <location evidence="1">Membrane</location>
        <topology evidence="1">Multi-pass membrane protein</topology>
    </subcellularLocation>
</comment>
<dbReference type="RefSeq" id="WP_091351210.1">
    <property type="nucleotide sequence ID" value="NZ_FOIF01000044.1"/>
</dbReference>
<dbReference type="InterPro" id="IPR004761">
    <property type="entry name" value="Spore_GerAB"/>
</dbReference>
<evidence type="ECO:0000256" key="2">
    <source>
        <dbReference type="ARBA" id="ARBA00007998"/>
    </source>
</evidence>
<evidence type="ECO:0000313" key="10">
    <source>
        <dbReference type="EMBL" id="SET08301.1"/>
    </source>
</evidence>
<dbReference type="GO" id="GO:0009847">
    <property type="term" value="P:spore germination"/>
    <property type="evidence" value="ECO:0007669"/>
    <property type="project" value="InterPro"/>
</dbReference>
<gene>
    <name evidence="10" type="ORF">SAMN03080614_104410</name>
</gene>
<dbReference type="AlphaFoldDB" id="A0A1I0BN52"/>
<feature type="transmembrane region" description="Helical" evidence="9">
    <location>
        <begin position="38"/>
        <end position="58"/>
    </location>
</feature>
<evidence type="ECO:0000256" key="1">
    <source>
        <dbReference type="ARBA" id="ARBA00004141"/>
    </source>
</evidence>
<keyword evidence="6 9" id="KW-1133">Transmembrane helix</keyword>
<feature type="transmembrane region" description="Helical" evidence="9">
    <location>
        <begin position="105"/>
        <end position="131"/>
    </location>
</feature>
<dbReference type="NCBIfam" id="TIGR00912">
    <property type="entry name" value="2A0309"/>
    <property type="match status" value="1"/>
</dbReference>
<protein>
    <submittedName>
        <fullName evidence="10">Spore germination protein KB</fullName>
    </submittedName>
</protein>
<evidence type="ECO:0000256" key="9">
    <source>
        <dbReference type="SAM" id="Phobius"/>
    </source>
</evidence>
<organism evidence="10 11">
    <name type="scientific">Anaerobranca gottschalkii DSM 13577</name>
    <dbReference type="NCBI Taxonomy" id="1120990"/>
    <lineage>
        <taxon>Bacteria</taxon>
        <taxon>Bacillati</taxon>
        <taxon>Bacillota</taxon>
        <taxon>Clostridia</taxon>
        <taxon>Eubacteriales</taxon>
        <taxon>Proteinivoracaceae</taxon>
        <taxon>Anaerobranca</taxon>
    </lineage>
</organism>
<proteinExistence type="inferred from homology"/>
<dbReference type="GO" id="GO:0016020">
    <property type="term" value="C:membrane"/>
    <property type="evidence" value="ECO:0007669"/>
    <property type="project" value="UniProtKB-SubCell"/>
</dbReference>
<keyword evidence="5 9" id="KW-0812">Transmembrane</keyword>
<feature type="transmembrane region" description="Helical" evidence="9">
    <location>
        <begin position="78"/>
        <end position="99"/>
    </location>
</feature>
<sequence>MKKLVVGEVYILYISVVLTTAVLFLPFLIAEVALQDSWLAVIIGTFVALPFSLIAVSLAMKFPEKGLEEILEEVLGKFLGKIIALSYSVLYLYISALVIRQLEEFFVLAIMPETPPIAFRILYVLVLMLGVYEGTLAILRTNVYIFPVGMLVVGLVVGLATTKMSFDNLTPVFVIGLENILQGSYLTIGWLLQFPFIVLTFFKYIETAKLTPNVKKLGMFSVIVTGVSLLAGALGTIAVFGPKQTATMFYPSFSMARTISIGNFLENIEITFVGVWVAGMYICATVYCFMSILLVTSILKLNNYKKIALPMAGLLFYLPSIVAKDLSSLFSVLRQTFPFLTIVFGGILPTIFLILASIMNKGMSTEKLKEEQQEEEESQPLKGNFGEPSSEGEGEGESP</sequence>
<keyword evidence="4" id="KW-0309">Germination</keyword>
<feature type="transmembrane region" description="Helical" evidence="9">
    <location>
        <begin position="217"/>
        <end position="240"/>
    </location>
</feature>
<dbReference type="OrthoDB" id="1675410at2"/>
<evidence type="ECO:0000256" key="7">
    <source>
        <dbReference type="ARBA" id="ARBA00023136"/>
    </source>
</evidence>
<feature type="transmembrane region" description="Helical" evidence="9">
    <location>
        <begin position="12"/>
        <end position="32"/>
    </location>
</feature>
<feature type="transmembrane region" description="Helical" evidence="9">
    <location>
        <begin position="182"/>
        <end position="205"/>
    </location>
</feature>
<feature type="transmembrane region" description="Helical" evidence="9">
    <location>
        <begin position="307"/>
        <end position="324"/>
    </location>
</feature>
<dbReference type="PANTHER" id="PTHR34975:SF2">
    <property type="entry name" value="SPORE GERMINATION PROTEIN A2"/>
    <property type="match status" value="1"/>
</dbReference>
<dbReference type="Proteomes" id="UP000243819">
    <property type="component" value="Unassembled WGS sequence"/>
</dbReference>
<evidence type="ECO:0000256" key="6">
    <source>
        <dbReference type="ARBA" id="ARBA00022989"/>
    </source>
</evidence>
<feature type="transmembrane region" description="Helical" evidence="9">
    <location>
        <begin position="336"/>
        <end position="359"/>
    </location>
</feature>
<dbReference type="STRING" id="1120990.SAMN03080614_104410"/>
<comment type="similarity">
    <text evidence="2">Belongs to the amino acid-polyamine-organocation (APC) superfamily. Spore germination protein (SGP) (TC 2.A.3.9) family.</text>
</comment>
<dbReference type="EMBL" id="FOIF01000044">
    <property type="protein sequence ID" value="SET08301.1"/>
    <property type="molecule type" value="Genomic_DNA"/>
</dbReference>
<evidence type="ECO:0000256" key="4">
    <source>
        <dbReference type="ARBA" id="ARBA00022544"/>
    </source>
</evidence>
<evidence type="ECO:0000256" key="8">
    <source>
        <dbReference type="SAM" id="MobiDB-lite"/>
    </source>
</evidence>
<name>A0A1I0BN52_9FIRM</name>
<keyword evidence="11" id="KW-1185">Reference proteome</keyword>
<dbReference type="PANTHER" id="PTHR34975">
    <property type="entry name" value="SPORE GERMINATION PROTEIN A2"/>
    <property type="match status" value="1"/>
</dbReference>
<dbReference type="Pfam" id="PF03845">
    <property type="entry name" value="Spore_permease"/>
    <property type="match status" value="1"/>
</dbReference>
<keyword evidence="7 9" id="KW-0472">Membrane</keyword>
<evidence type="ECO:0000313" key="11">
    <source>
        <dbReference type="Proteomes" id="UP000243819"/>
    </source>
</evidence>
<accession>A0A1I0BN52</accession>
<keyword evidence="3" id="KW-0813">Transport</keyword>
<feature type="transmembrane region" description="Helical" evidence="9">
    <location>
        <begin position="143"/>
        <end position="162"/>
    </location>
</feature>
<feature type="region of interest" description="Disordered" evidence="8">
    <location>
        <begin position="366"/>
        <end position="399"/>
    </location>
</feature>
<evidence type="ECO:0000256" key="5">
    <source>
        <dbReference type="ARBA" id="ARBA00022692"/>
    </source>
</evidence>
<reference evidence="11" key="1">
    <citation type="submission" date="2016-10" db="EMBL/GenBank/DDBJ databases">
        <authorList>
            <person name="Varghese N."/>
            <person name="Submissions S."/>
        </authorList>
    </citation>
    <scope>NUCLEOTIDE SEQUENCE [LARGE SCALE GENOMIC DNA]</scope>
    <source>
        <strain evidence="11">DSM 13577</strain>
    </source>
</reference>
<feature type="transmembrane region" description="Helical" evidence="9">
    <location>
        <begin position="273"/>
        <end position="295"/>
    </location>
</feature>
<feature type="compositionally biased region" description="Acidic residues" evidence="8">
    <location>
        <begin position="390"/>
        <end position="399"/>
    </location>
</feature>
<evidence type="ECO:0000256" key="3">
    <source>
        <dbReference type="ARBA" id="ARBA00022448"/>
    </source>
</evidence>